<dbReference type="EMBL" id="JAHWZX010000004">
    <property type="protein sequence ID" value="MBW4330542.1"/>
    <property type="molecule type" value="Genomic_DNA"/>
</dbReference>
<proteinExistence type="predicted"/>
<dbReference type="RefSeq" id="WP_219237640.1">
    <property type="nucleotide sequence ID" value="NZ_JAHWZX010000004.1"/>
</dbReference>
<evidence type="ECO:0000313" key="5">
    <source>
        <dbReference type="Proteomes" id="UP001197214"/>
    </source>
</evidence>
<dbReference type="Proteomes" id="UP001197214">
    <property type="component" value="Unassembled WGS sequence"/>
</dbReference>
<dbReference type="PANTHER" id="PTHR43877">
    <property type="entry name" value="AMINOALKYLPHOSPHONATE N-ACETYLTRANSFERASE-RELATED-RELATED"/>
    <property type="match status" value="1"/>
</dbReference>
<dbReference type="PROSITE" id="PS51186">
    <property type="entry name" value="GNAT"/>
    <property type="match status" value="1"/>
</dbReference>
<evidence type="ECO:0000259" key="3">
    <source>
        <dbReference type="PROSITE" id="PS51186"/>
    </source>
</evidence>
<dbReference type="CDD" id="cd04301">
    <property type="entry name" value="NAT_SF"/>
    <property type="match status" value="1"/>
</dbReference>
<comment type="caution">
    <text evidence="4">The sequence shown here is derived from an EMBL/GenBank/DDBJ whole genome shotgun (WGS) entry which is preliminary data.</text>
</comment>
<organism evidence="4 5">
    <name type="scientific">Stakelama flava</name>
    <dbReference type="NCBI Taxonomy" id="2860338"/>
    <lineage>
        <taxon>Bacteria</taxon>
        <taxon>Pseudomonadati</taxon>
        <taxon>Pseudomonadota</taxon>
        <taxon>Alphaproteobacteria</taxon>
        <taxon>Sphingomonadales</taxon>
        <taxon>Sphingomonadaceae</taxon>
        <taxon>Stakelama</taxon>
    </lineage>
</organism>
<evidence type="ECO:0000256" key="2">
    <source>
        <dbReference type="ARBA" id="ARBA00023315"/>
    </source>
</evidence>
<gene>
    <name evidence="4" type="ORF">KY084_06590</name>
</gene>
<evidence type="ECO:0000256" key="1">
    <source>
        <dbReference type="ARBA" id="ARBA00022679"/>
    </source>
</evidence>
<name>A0ABS6XK21_9SPHN</name>
<evidence type="ECO:0000313" key="4">
    <source>
        <dbReference type="EMBL" id="MBW4330542.1"/>
    </source>
</evidence>
<accession>A0ABS6XK21</accession>
<dbReference type="InterPro" id="IPR000182">
    <property type="entry name" value="GNAT_dom"/>
</dbReference>
<dbReference type="PANTHER" id="PTHR43877:SF2">
    <property type="entry name" value="AMINOALKYLPHOSPHONATE N-ACETYLTRANSFERASE-RELATED"/>
    <property type="match status" value="1"/>
</dbReference>
<keyword evidence="1" id="KW-0808">Transferase</keyword>
<protein>
    <submittedName>
        <fullName evidence="4">GNAT family N-acetyltransferase</fullName>
    </submittedName>
</protein>
<dbReference type="Pfam" id="PF00583">
    <property type="entry name" value="Acetyltransf_1"/>
    <property type="match status" value="1"/>
</dbReference>
<feature type="domain" description="N-acetyltransferase" evidence="3">
    <location>
        <begin position="4"/>
        <end position="154"/>
    </location>
</feature>
<reference evidence="4 5" key="1">
    <citation type="submission" date="2021-07" db="EMBL/GenBank/DDBJ databases">
        <title>Stakelama flava sp. nov., a novel endophytic bacterium isolated from branch of Kandelia candel.</title>
        <authorList>
            <person name="Tuo L."/>
        </authorList>
    </citation>
    <scope>NUCLEOTIDE SEQUENCE [LARGE SCALE GENOMIC DNA]</scope>
    <source>
        <strain evidence="4 5">CBK3Z-3</strain>
    </source>
</reference>
<dbReference type="InterPro" id="IPR050832">
    <property type="entry name" value="Bact_Acetyltransf"/>
</dbReference>
<sequence length="154" mass="17048">MTDLVIRDATADDLPAIISLLAQDQMGGEDDSSGPPLDPGYRAAFDAMAANPDNRLLVAQVDGRVVGTFQLTFIPGLLFHGGWRGLIEAVRIDESVRGRGYGEAMMRWAIERSREKGCIVVQLTSNRARTRAHRFYERLGFVASHVGMKLFLDR</sequence>
<keyword evidence="2" id="KW-0012">Acyltransferase</keyword>
<keyword evidence="5" id="KW-1185">Reference proteome</keyword>